<sequence>MKKLIVFNPHVLIFHLLPVALLMRLDSVTANLRHGDIVGASLELFNVIFGSHWHKYQNRQQSRCVPPNLKWFGNLILSSLLSLTMLTSIA</sequence>
<comment type="caution">
    <text evidence="1">The sequence shown here is derived from an EMBL/GenBank/DDBJ whole genome shotgun (WGS) entry which is preliminary data.</text>
</comment>
<name>A0A4U6D0T8_9BACT</name>
<dbReference type="Proteomes" id="UP000304900">
    <property type="component" value="Unassembled WGS sequence"/>
</dbReference>
<gene>
    <name evidence="1" type="ORF">FDK13_23645</name>
</gene>
<reference evidence="1 2" key="1">
    <citation type="submission" date="2019-05" db="EMBL/GenBank/DDBJ databases">
        <title>Dyadobacter AR-3-8 sp. nov., isolated from arctic soil.</title>
        <authorList>
            <person name="Chaudhary D.K."/>
        </authorList>
    </citation>
    <scope>NUCLEOTIDE SEQUENCE [LARGE SCALE GENOMIC DNA]</scope>
    <source>
        <strain evidence="1 2">AR-3-8</strain>
    </source>
</reference>
<organism evidence="1 2">
    <name type="scientific">Dyadobacter frigoris</name>
    <dbReference type="NCBI Taxonomy" id="2576211"/>
    <lineage>
        <taxon>Bacteria</taxon>
        <taxon>Pseudomonadati</taxon>
        <taxon>Bacteroidota</taxon>
        <taxon>Cytophagia</taxon>
        <taxon>Cytophagales</taxon>
        <taxon>Spirosomataceae</taxon>
        <taxon>Dyadobacter</taxon>
    </lineage>
</organism>
<protein>
    <submittedName>
        <fullName evidence="1">Uncharacterized protein</fullName>
    </submittedName>
</protein>
<proteinExistence type="predicted"/>
<accession>A0A4U6D0T8</accession>
<evidence type="ECO:0000313" key="1">
    <source>
        <dbReference type="EMBL" id="TKT89348.1"/>
    </source>
</evidence>
<dbReference type="OrthoDB" id="965832at2"/>
<evidence type="ECO:0000313" key="2">
    <source>
        <dbReference type="Proteomes" id="UP000304900"/>
    </source>
</evidence>
<dbReference type="EMBL" id="SZVO01000012">
    <property type="protein sequence ID" value="TKT89348.1"/>
    <property type="molecule type" value="Genomic_DNA"/>
</dbReference>
<dbReference type="AlphaFoldDB" id="A0A4U6D0T8"/>
<keyword evidence="2" id="KW-1185">Reference proteome</keyword>
<dbReference type="RefSeq" id="WP_137342485.1">
    <property type="nucleotide sequence ID" value="NZ_BSQH01000015.1"/>
</dbReference>